<name>A0A0P6Y0M9_9CHLR</name>
<dbReference type="AlphaFoldDB" id="A0A0P6Y0M9"/>
<proteinExistence type="predicted"/>
<accession>A0A0P6Y0M9</accession>
<gene>
    <name evidence="1" type="ORF">SE18_17660</name>
</gene>
<keyword evidence="2" id="KW-1185">Reference proteome</keyword>
<reference evidence="1 2" key="1">
    <citation type="submission" date="2015-07" db="EMBL/GenBank/DDBJ databases">
        <title>Whole genome sequence of Herpetosiphon geysericola DSM 7119.</title>
        <authorList>
            <person name="Hemp J."/>
            <person name="Ward L.M."/>
            <person name="Pace L.A."/>
            <person name="Fischer W.W."/>
        </authorList>
    </citation>
    <scope>NUCLEOTIDE SEQUENCE [LARGE SCALE GENOMIC DNA]</scope>
    <source>
        <strain evidence="1 2">DSM 7119</strain>
    </source>
</reference>
<evidence type="ECO:0000313" key="1">
    <source>
        <dbReference type="EMBL" id="KPL85456.1"/>
    </source>
</evidence>
<evidence type="ECO:0000313" key="2">
    <source>
        <dbReference type="Proteomes" id="UP000050277"/>
    </source>
</evidence>
<sequence length="567" mass="61443">MWITRRVYFVLVFFGLVASLWLKPAPMNAQTPLTGDQAAPLLNPEQAGSKHDFEAGLNSINGGTSYATASYPGIAFHRRNSNVGYAYYGAGCTYIKSIPGASFGDNEALSTKLAIPESATIIGVEFQYRDTDASNNSRLYLYRFNGAGAVDSVALLSSSGNGGYGSTYTAASFTPTPYDSYNYAYSLVWYSGGVGINHALCGVRVKYAYNSAVARPASTPPTNRPDALQGGTTGYNFTAASDFVAVDASSRYSYAGAGCMILTEGLNLSTEVDMPDGMQFRGYRAFYYNTSGQTMYANLVHVNGSSTSAVAIETTTQATGYANDYIDLDNNVQIINEVLKGYLLYIRPGNSESAKMCGIRSFYTLPVQGRSTATASKPIAKVVGDRDAKGALLSEATNEPSPIQTLELGTVEESASPNITDEYQFLTPYSFVPRDTAYVQQIDAAGCVSFDTDSEITYTFQLPAKSAILGIRFYYRNLAGNGATARLWAYDGRGWFNPIFAYQIPTTTGYASQIVDYTGSHYDLSEGSIHHSISFSLLNPTNTVQFCGARIWYTTALRHFYIPVAFK</sequence>
<dbReference type="EMBL" id="LGKP01000025">
    <property type="protein sequence ID" value="KPL85456.1"/>
    <property type="molecule type" value="Genomic_DNA"/>
</dbReference>
<dbReference type="Proteomes" id="UP000050277">
    <property type="component" value="Unassembled WGS sequence"/>
</dbReference>
<comment type="caution">
    <text evidence="1">The sequence shown here is derived from an EMBL/GenBank/DDBJ whole genome shotgun (WGS) entry which is preliminary data.</text>
</comment>
<protein>
    <submittedName>
        <fullName evidence="1">Uncharacterized protein</fullName>
    </submittedName>
</protein>
<organism evidence="1 2">
    <name type="scientific">Herpetosiphon geysericola</name>
    <dbReference type="NCBI Taxonomy" id="70996"/>
    <lineage>
        <taxon>Bacteria</taxon>
        <taxon>Bacillati</taxon>
        <taxon>Chloroflexota</taxon>
        <taxon>Chloroflexia</taxon>
        <taxon>Herpetosiphonales</taxon>
        <taxon>Herpetosiphonaceae</taxon>
        <taxon>Herpetosiphon</taxon>
    </lineage>
</organism>
<dbReference type="RefSeq" id="WP_054535774.1">
    <property type="nucleotide sequence ID" value="NZ_LGKP01000025.1"/>
</dbReference>
<dbReference type="OrthoDB" id="9816790at2"/>